<feature type="non-terminal residue" evidence="2">
    <location>
        <position position="1"/>
    </location>
</feature>
<feature type="compositionally biased region" description="Polar residues" evidence="1">
    <location>
        <begin position="1"/>
        <end position="19"/>
    </location>
</feature>
<dbReference type="OrthoDB" id="3694697at2759"/>
<organism evidence="2 3">
    <name type="scientific">Clathrospora elynae</name>
    <dbReference type="NCBI Taxonomy" id="706981"/>
    <lineage>
        <taxon>Eukaryota</taxon>
        <taxon>Fungi</taxon>
        <taxon>Dikarya</taxon>
        <taxon>Ascomycota</taxon>
        <taxon>Pezizomycotina</taxon>
        <taxon>Dothideomycetes</taxon>
        <taxon>Pleosporomycetidae</taxon>
        <taxon>Pleosporales</taxon>
        <taxon>Diademaceae</taxon>
        <taxon>Clathrospora</taxon>
    </lineage>
</organism>
<evidence type="ECO:0000256" key="1">
    <source>
        <dbReference type="SAM" id="MobiDB-lite"/>
    </source>
</evidence>
<evidence type="ECO:0000313" key="3">
    <source>
        <dbReference type="Proteomes" id="UP000800038"/>
    </source>
</evidence>
<gene>
    <name evidence="2" type="ORF">EJ02DRAFT_304741</name>
</gene>
<feature type="region of interest" description="Disordered" evidence="1">
    <location>
        <begin position="1"/>
        <end position="22"/>
    </location>
</feature>
<keyword evidence="3" id="KW-1185">Reference proteome</keyword>
<dbReference type="EMBL" id="ML976008">
    <property type="protein sequence ID" value="KAF1945711.1"/>
    <property type="molecule type" value="Genomic_DNA"/>
</dbReference>
<protein>
    <submittedName>
        <fullName evidence="2">Uncharacterized protein</fullName>
    </submittedName>
</protein>
<evidence type="ECO:0000313" key="2">
    <source>
        <dbReference type="EMBL" id="KAF1945711.1"/>
    </source>
</evidence>
<feature type="non-terminal residue" evidence="2">
    <location>
        <position position="83"/>
    </location>
</feature>
<dbReference type="Proteomes" id="UP000800038">
    <property type="component" value="Unassembled WGS sequence"/>
</dbReference>
<reference evidence="2" key="1">
    <citation type="journal article" date="2020" name="Stud. Mycol.">
        <title>101 Dothideomycetes genomes: a test case for predicting lifestyles and emergence of pathogens.</title>
        <authorList>
            <person name="Haridas S."/>
            <person name="Albert R."/>
            <person name="Binder M."/>
            <person name="Bloem J."/>
            <person name="Labutti K."/>
            <person name="Salamov A."/>
            <person name="Andreopoulos B."/>
            <person name="Baker S."/>
            <person name="Barry K."/>
            <person name="Bills G."/>
            <person name="Bluhm B."/>
            <person name="Cannon C."/>
            <person name="Castanera R."/>
            <person name="Culley D."/>
            <person name="Daum C."/>
            <person name="Ezra D."/>
            <person name="Gonzalez J."/>
            <person name="Henrissat B."/>
            <person name="Kuo A."/>
            <person name="Liang C."/>
            <person name="Lipzen A."/>
            <person name="Lutzoni F."/>
            <person name="Magnuson J."/>
            <person name="Mondo S."/>
            <person name="Nolan M."/>
            <person name="Ohm R."/>
            <person name="Pangilinan J."/>
            <person name="Park H.-J."/>
            <person name="Ramirez L."/>
            <person name="Alfaro M."/>
            <person name="Sun H."/>
            <person name="Tritt A."/>
            <person name="Yoshinaga Y."/>
            <person name="Zwiers L.-H."/>
            <person name="Turgeon B."/>
            <person name="Goodwin S."/>
            <person name="Spatafora J."/>
            <person name="Crous P."/>
            <person name="Grigoriev I."/>
        </authorList>
    </citation>
    <scope>NUCLEOTIDE SEQUENCE</scope>
    <source>
        <strain evidence="2">CBS 161.51</strain>
    </source>
</reference>
<sequence length="83" mass="9609">LRITSQSELRTLRPSTRSSLAREQERRRLICPWVLDPAYRPGRTYPRASLLGLPTELRQQILSESLGCEELEEFIKALEAVKE</sequence>
<dbReference type="AlphaFoldDB" id="A0A6A5SZ89"/>
<proteinExistence type="predicted"/>
<name>A0A6A5SZ89_9PLEO</name>
<accession>A0A6A5SZ89</accession>